<dbReference type="EMBL" id="QKRW01000020">
    <property type="protein sequence ID" value="RAL63223.1"/>
    <property type="molecule type" value="Genomic_DNA"/>
</dbReference>
<gene>
    <name evidence="1" type="ORF">DID88_004301</name>
</gene>
<reference evidence="1 2" key="1">
    <citation type="submission" date="2018-06" db="EMBL/GenBank/DDBJ databases">
        <title>Genome Sequence of the Brown Rot Fungal Pathogen Monilinia fructigena.</title>
        <authorList>
            <person name="Landi L."/>
            <person name="De Miccolis Angelini R.M."/>
            <person name="Pollastro S."/>
            <person name="Abate D."/>
            <person name="Faretra F."/>
            <person name="Romanazzi G."/>
        </authorList>
    </citation>
    <scope>NUCLEOTIDE SEQUENCE [LARGE SCALE GENOMIC DNA]</scope>
    <source>
        <strain evidence="1 2">Mfrg269</strain>
    </source>
</reference>
<evidence type="ECO:0000313" key="2">
    <source>
        <dbReference type="Proteomes" id="UP000249056"/>
    </source>
</evidence>
<name>A0A395IUX7_9HELO</name>
<dbReference type="Proteomes" id="UP000249056">
    <property type="component" value="Unassembled WGS sequence"/>
</dbReference>
<proteinExistence type="predicted"/>
<accession>A0A395IUX7</accession>
<protein>
    <submittedName>
        <fullName evidence="1">Uncharacterized protein</fullName>
    </submittedName>
</protein>
<dbReference type="AlphaFoldDB" id="A0A395IUX7"/>
<sequence>MTMGLQSCSQSELIEIDRTYVDRLAIRTSIIRDHKPTVLQALPSSHAAIRELYTYLTTVYLPTRFPSIYSLTPTYLLNKATNHHMLLNPSSPLQALYNLGTNIDTDFLLLVSSPDGDGYILGGFIACFPSGFDTQALLGKKIRDIHKPVPKYKEKLETSMYRSFGRLEVGKMVKRFNWSITTHARLFAASGNHLYEGDEAKAEEFDINDTYLRCERQLVHRLPKTKVLVFSVRTYLTPLTQVKEEGLGEELAEAIDGLKKGSVPEIHYYKRGVVWGETVKEYLRS</sequence>
<organism evidence="1 2">
    <name type="scientific">Monilinia fructigena</name>
    <dbReference type="NCBI Taxonomy" id="38457"/>
    <lineage>
        <taxon>Eukaryota</taxon>
        <taxon>Fungi</taxon>
        <taxon>Dikarya</taxon>
        <taxon>Ascomycota</taxon>
        <taxon>Pezizomycotina</taxon>
        <taxon>Leotiomycetes</taxon>
        <taxon>Helotiales</taxon>
        <taxon>Sclerotiniaceae</taxon>
        <taxon>Monilinia</taxon>
    </lineage>
</organism>
<comment type="caution">
    <text evidence="1">The sequence shown here is derived from an EMBL/GenBank/DDBJ whole genome shotgun (WGS) entry which is preliminary data.</text>
</comment>
<evidence type="ECO:0000313" key="1">
    <source>
        <dbReference type="EMBL" id="RAL63223.1"/>
    </source>
</evidence>
<dbReference type="OrthoDB" id="5043642at2759"/>
<keyword evidence="2" id="KW-1185">Reference proteome</keyword>
<dbReference type="Pfam" id="PF11927">
    <property type="entry name" value="HODM_asu-like"/>
    <property type="match status" value="1"/>
</dbReference>
<dbReference type="InterPro" id="IPR021848">
    <property type="entry name" value="HODM_asu-like"/>
</dbReference>